<dbReference type="InterPro" id="IPR001173">
    <property type="entry name" value="Glyco_trans_2-like"/>
</dbReference>
<dbReference type="EC" id="2.4.1.356" evidence="3"/>
<dbReference type="NCBIfam" id="NF041394">
    <property type="entry name" value="GtaseAglG_Halo"/>
    <property type="match status" value="1"/>
</dbReference>
<comment type="caution">
    <text evidence="3">The sequence shown here is derived from an EMBL/GenBank/DDBJ whole genome shotgun (WGS) entry which is preliminary data.</text>
</comment>
<feature type="domain" description="Glycosyltransferase 2-like" evidence="2">
    <location>
        <begin position="4"/>
        <end position="172"/>
    </location>
</feature>
<evidence type="ECO:0000259" key="2">
    <source>
        <dbReference type="Pfam" id="PF00535"/>
    </source>
</evidence>
<keyword evidence="3" id="KW-0808">Transferase</keyword>
<reference evidence="3 4" key="1">
    <citation type="submission" date="2024-08" db="EMBL/GenBank/DDBJ databases">
        <title>Halobellus sp. MBLA0158 whole genome sequence.</title>
        <authorList>
            <person name="Hwang C.Y."/>
            <person name="Cho E.-S."/>
            <person name="Seo M.-J."/>
        </authorList>
    </citation>
    <scope>NUCLEOTIDE SEQUENCE [LARGE SCALE GENOMIC DNA]</scope>
    <source>
        <strain evidence="3 4">MBLA0158</strain>
    </source>
</reference>
<dbReference type="AlphaFoldDB" id="A0ABD5MID4"/>
<dbReference type="InterPro" id="IPR050834">
    <property type="entry name" value="Glycosyltransf_2"/>
</dbReference>
<evidence type="ECO:0000256" key="1">
    <source>
        <dbReference type="SAM" id="Phobius"/>
    </source>
</evidence>
<keyword evidence="1" id="KW-0472">Membrane</keyword>
<dbReference type="EMBL" id="JBGNYA010000001">
    <property type="protein sequence ID" value="MFA1612233.1"/>
    <property type="molecule type" value="Genomic_DNA"/>
</dbReference>
<dbReference type="RefSeq" id="WP_372391005.1">
    <property type="nucleotide sequence ID" value="NZ_JBGNYA010000001.1"/>
</dbReference>
<dbReference type="Proteomes" id="UP001570511">
    <property type="component" value="Unassembled WGS sequence"/>
</dbReference>
<dbReference type="InterPro" id="IPR053553">
    <property type="entry name" value="GDP_glucuronosyltransferase"/>
</dbReference>
<protein>
    <submittedName>
        <fullName evidence="3">Glucosyl-dolichyl phosphate glucuronosyltransferase</fullName>
        <ecNumber evidence="3">2.4.1.356</ecNumber>
    </submittedName>
</protein>
<accession>A0ABD5MID4</accession>
<dbReference type="InterPro" id="IPR029044">
    <property type="entry name" value="Nucleotide-diphossugar_trans"/>
</dbReference>
<keyword evidence="4" id="KW-1185">Reference proteome</keyword>
<keyword evidence="1" id="KW-0812">Transmembrane</keyword>
<feature type="transmembrane region" description="Helical" evidence="1">
    <location>
        <begin position="284"/>
        <end position="302"/>
    </location>
</feature>
<dbReference type="GO" id="GO:0016757">
    <property type="term" value="F:glycosyltransferase activity"/>
    <property type="evidence" value="ECO:0007669"/>
    <property type="project" value="UniProtKB-KW"/>
</dbReference>
<evidence type="ECO:0000313" key="4">
    <source>
        <dbReference type="Proteomes" id="UP001570511"/>
    </source>
</evidence>
<evidence type="ECO:0000313" key="3">
    <source>
        <dbReference type="EMBL" id="MFA1612233.1"/>
    </source>
</evidence>
<dbReference type="PANTHER" id="PTHR43685">
    <property type="entry name" value="GLYCOSYLTRANSFERASE"/>
    <property type="match status" value="1"/>
</dbReference>
<dbReference type="Pfam" id="PF00535">
    <property type="entry name" value="Glycos_transf_2"/>
    <property type="match status" value="1"/>
</dbReference>
<keyword evidence="1" id="KW-1133">Transmembrane helix</keyword>
<name>A0ABD5MID4_9EURY</name>
<dbReference type="SUPFAM" id="SSF53448">
    <property type="entry name" value="Nucleotide-diphospho-sugar transferases"/>
    <property type="match status" value="1"/>
</dbReference>
<dbReference type="PANTHER" id="PTHR43685:SF2">
    <property type="entry name" value="GLYCOSYLTRANSFERASE 2-LIKE DOMAIN-CONTAINING PROTEIN"/>
    <property type="match status" value="1"/>
</dbReference>
<dbReference type="Gene3D" id="3.90.550.10">
    <property type="entry name" value="Spore Coat Polysaccharide Biosynthesis Protein SpsA, Chain A"/>
    <property type="match status" value="1"/>
</dbReference>
<organism evidence="3 4">
    <name type="scientific">Halobellus rubicundus</name>
    <dbReference type="NCBI Taxonomy" id="2996466"/>
    <lineage>
        <taxon>Archaea</taxon>
        <taxon>Methanobacteriati</taxon>
        <taxon>Methanobacteriota</taxon>
        <taxon>Stenosarchaea group</taxon>
        <taxon>Halobacteria</taxon>
        <taxon>Halobacteriales</taxon>
        <taxon>Haloferacaceae</taxon>
        <taxon>Halobellus</taxon>
    </lineage>
</organism>
<gene>
    <name evidence="3" type="primary">aglG</name>
    <name evidence="3" type="ORF">OS889_14640</name>
</gene>
<keyword evidence="3" id="KW-0328">Glycosyltransferase</keyword>
<proteinExistence type="predicted"/>
<sequence>MRVSVVICAYDPDLYGHLRDAVESVLEQSYDDVEAVVVVDGSETLHRRVRDDYGDVEGVRIHRNETNLGLSRSRNAGIEESTGDVIAFLDDDAVARPDWVEKLVETYERRDAMAAGGRMAPQWVAGEPTFLPPEFYWLVGVTHRGFPEEECEVRNTFGSNISFKREVFEEIGGFESELGRHGDRQIQGEETELSARMHDAFGERVWYNPDAVVEHKVFDFRTDPKWLVTRAFWQGYSKRALDELIDDSGGEEGAFLSQLLFHGLPGYAYGAVVRKSSQAAKRGLFALVLTAAVGFGFLYAVASG</sequence>